<evidence type="ECO:0000313" key="1">
    <source>
        <dbReference type="EMBL" id="KKK60640.1"/>
    </source>
</evidence>
<proteinExistence type="predicted"/>
<reference evidence="1" key="1">
    <citation type="journal article" date="2015" name="Nature">
        <title>Complex archaea that bridge the gap between prokaryotes and eukaryotes.</title>
        <authorList>
            <person name="Spang A."/>
            <person name="Saw J.H."/>
            <person name="Jorgensen S.L."/>
            <person name="Zaremba-Niedzwiedzka K."/>
            <person name="Martijn J."/>
            <person name="Lind A.E."/>
            <person name="van Eijk R."/>
            <person name="Schleper C."/>
            <person name="Guy L."/>
            <person name="Ettema T.J."/>
        </authorList>
    </citation>
    <scope>NUCLEOTIDE SEQUENCE</scope>
</reference>
<dbReference type="AlphaFoldDB" id="A0A0F8XHY1"/>
<gene>
    <name evidence="1" type="ORF">LCGC14_3022350</name>
</gene>
<sequence length="102" mass="12069">MTPERWKSITDHYQMAKDEGASLHHSMVGDCIKEIERLQQELSLEKANAEMRRKEILLGVKEIVRWRTEAERLLVKRPTNNCDCGNPINHDYCTRCLRQWES</sequence>
<dbReference type="EMBL" id="LAZR01062868">
    <property type="protein sequence ID" value="KKK60640.1"/>
    <property type="molecule type" value="Genomic_DNA"/>
</dbReference>
<organism evidence="1">
    <name type="scientific">marine sediment metagenome</name>
    <dbReference type="NCBI Taxonomy" id="412755"/>
    <lineage>
        <taxon>unclassified sequences</taxon>
        <taxon>metagenomes</taxon>
        <taxon>ecological metagenomes</taxon>
    </lineage>
</organism>
<comment type="caution">
    <text evidence="1">The sequence shown here is derived from an EMBL/GenBank/DDBJ whole genome shotgun (WGS) entry which is preliminary data.</text>
</comment>
<protein>
    <submittedName>
        <fullName evidence="1">Uncharacterized protein</fullName>
    </submittedName>
</protein>
<name>A0A0F8XHY1_9ZZZZ</name>
<accession>A0A0F8XHY1</accession>